<feature type="transmembrane region" description="Helical" evidence="9">
    <location>
        <begin position="402"/>
        <end position="425"/>
    </location>
</feature>
<dbReference type="SUPFAM" id="SSF82866">
    <property type="entry name" value="Multidrug efflux transporter AcrB transmembrane domain"/>
    <property type="match status" value="1"/>
</dbReference>
<dbReference type="EMBL" id="CP099582">
    <property type="protein sequence ID" value="USS41242.1"/>
    <property type="molecule type" value="Genomic_DNA"/>
</dbReference>
<comment type="similarity">
    <text evidence="9">Belongs to the SecD/SecF family. SecD subfamily.</text>
</comment>
<sequence length="506" mass="55291">MNLKKLLLNGRVLLLILVIIGSILTILAQGITYGLDISGGVEITVQLEKPVDQSTMEEVRISLENRLNTLGVKDITLEPWGDQIIKIRVANVTEEEANSIIDTINRQGVFYAEFNGVIFATGADIKRVDQVSYDPREGAWIVPFSISKEAAEKFAQLALGKVGYPVDIFLDPPVNSTLIVSEEIYTIMNSNEFQFVPDAKPLPQRLKEAFNIGIIPYTNQSVEEIAKLAQGKEKVILIGVNGELESSLKNLGIKVEKREPRAGETADEFIRRILGLYGPYRLQEGLTTGEPHTELAISIGGSKEDIAAMRQAQVVSVVLRSGSLPVKVFVEGVNYIPPTLGEQFRKQVVQAGIAALIVVGLIVYLHYRKAKIAIPVVLTSLSEAIAILGVAALIRWNLDLPSIAGIIAAIGTGVDQQIVITDELLGGKRKEKITKRSGILKRMGRAFFVIWASATTTIVAMSFLFKFFVGGLRGFAFTTILGVLIGILITRPAYAEIAKVLLSEER</sequence>
<organism evidence="11 12">
    <name type="scientific">Thermococcus aggregans</name>
    <dbReference type="NCBI Taxonomy" id="110163"/>
    <lineage>
        <taxon>Archaea</taxon>
        <taxon>Methanobacteriati</taxon>
        <taxon>Methanobacteriota</taxon>
        <taxon>Thermococci</taxon>
        <taxon>Thermococcales</taxon>
        <taxon>Thermococcaceae</taxon>
        <taxon>Thermococcus</taxon>
    </lineage>
</organism>
<comment type="subcellular location">
    <subcellularLocation>
        <location evidence="1 9">Cell membrane</location>
        <topology evidence="1 9">Multi-pass membrane protein</topology>
    </subcellularLocation>
</comment>
<dbReference type="NCBIfam" id="NF006216">
    <property type="entry name" value="PRK08343.1-2"/>
    <property type="match status" value="1"/>
</dbReference>
<keyword evidence="5 9" id="KW-0653">Protein transport</keyword>
<keyword evidence="2 9" id="KW-0813">Transport</keyword>
<dbReference type="RefSeq" id="WP_253305183.1">
    <property type="nucleotide sequence ID" value="NZ_CP099582.1"/>
</dbReference>
<evidence type="ECO:0000256" key="7">
    <source>
        <dbReference type="ARBA" id="ARBA00023010"/>
    </source>
</evidence>
<dbReference type="Gene3D" id="3.30.70.3400">
    <property type="match status" value="1"/>
</dbReference>
<dbReference type="Proteomes" id="UP001055732">
    <property type="component" value="Chromosome"/>
</dbReference>
<dbReference type="InterPro" id="IPR022646">
    <property type="entry name" value="SecD/SecF_CS"/>
</dbReference>
<feature type="transmembrane region" description="Helical" evidence="9">
    <location>
        <begin position="446"/>
        <end position="469"/>
    </location>
</feature>
<dbReference type="GO" id="GO:0006605">
    <property type="term" value="P:protein targeting"/>
    <property type="evidence" value="ECO:0007669"/>
    <property type="project" value="UniProtKB-UniRule"/>
</dbReference>
<dbReference type="PANTHER" id="PTHR30081">
    <property type="entry name" value="PROTEIN-EXPORT MEMBRANE PROTEIN SEC"/>
    <property type="match status" value="1"/>
</dbReference>
<feature type="domain" description="Protein export membrane protein SecD/SecF C-terminal" evidence="10">
    <location>
        <begin position="333"/>
        <end position="488"/>
    </location>
</feature>
<dbReference type="Pfam" id="PF07549">
    <property type="entry name" value="Sec_GG"/>
    <property type="match status" value="1"/>
</dbReference>
<feature type="transmembrane region" description="Helical" evidence="9">
    <location>
        <begin position="372"/>
        <end position="396"/>
    </location>
</feature>
<keyword evidence="7 9" id="KW-0811">Translocation</keyword>
<protein>
    <recommendedName>
        <fullName evidence="9">Protein-export membrane protein SecD</fullName>
    </recommendedName>
</protein>
<dbReference type="InterPro" id="IPR024912">
    <property type="entry name" value="SecD_arc"/>
</dbReference>
<reference evidence="11" key="1">
    <citation type="journal article" date="1998" name="Int. J. Syst. Bacteriol. 48 Pt">
        <title>Thermococcus guaymasensis sp. nov. and Thermococcus aggregans sp. nov., two novel thermophilic archaea isolated from the Guaymas Basin hydrothermal vent site.</title>
        <authorList>
            <person name="Canganella F."/>
            <person name="Jones W.J."/>
            <person name="Gambacorta A."/>
            <person name="Antranikian G."/>
        </authorList>
    </citation>
    <scope>NUCLEOTIDE SEQUENCE</scope>
    <source>
        <strain evidence="11">TY</strain>
    </source>
</reference>
<dbReference type="GO" id="GO:0005886">
    <property type="term" value="C:plasma membrane"/>
    <property type="evidence" value="ECO:0007669"/>
    <property type="project" value="UniProtKB-SubCell"/>
</dbReference>
<evidence type="ECO:0000256" key="9">
    <source>
        <dbReference type="HAMAP-Rule" id="MF_01463"/>
    </source>
</evidence>
<dbReference type="InterPro" id="IPR022813">
    <property type="entry name" value="SecD/SecF_arch_bac"/>
</dbReference>
<dbReference type="KEGG" id="tagg:NF865_03345"/>
<feature type="transmembrane region" description="Helical" evidence="9">
    <location>
        <begin position="348"/>
        <end position="365"/>
    </location>
</feature>
<keyword evidence="8 9" id="KW-0472">Membrane</keyword>
<evidence type="ECO:0000256" key="8">
    <source>
        <dbReference type="ARBA" id="ARBA00023136"/>
    </source>
</evidence>
<evidence type="ECO:0000313" key="11">
    <source>
        <dbReference type="EMBL" id="USS41242.1"/>
    </source>
</evidence>
<evidence type="ECO:0000259" key="10">
    <source>
        <dbReference type="Pfam" id="PF02355"/>
    </source>
</evidence>
<proteinExistence type="inferred from homology"/>
<gene>
    <name evidence="9" type="primary">secD</name>
    <name evidence="11" type="ORF">NF865_03345</name>
</gene>
<evidence type="ECO:0000256" key="1">
    <source>
        <dbReference type="ARBA" id="ARBA00004651"/>
    </source>
</evidence>
<keyword evidence="12" id="KW-1185">Reference proteome</keyword>
<keyword evidence="3 9" id="KW-1003">Cell membrane</keyword>
<evidence type="ECO:0000256" key="3">
    <source>
        <dbReference type="ARBA" id="ARBA00022475"/>
    </source>
</evidence>
<evidence type="ECO:0000313" key="12">
    <source>
        <dbReference type="Proteomes" id="UP001055732"/>
    </source>
</evidence>
<dbReference type="PANTHER" id="PTHR30081:SF1">
    <property type="entry name" value="PROTEIN TRANSLOCASE SUBUNIT SECD"/>
    <property type="match status" value="1"/>
</dbReference>
<keyword evidence="6 9" id="KW-1133">Transmembrane helix</keyword>
<evidence type="ECO:0000256" key="2">
    <source>
        <dbReference type="ARBA" id="ARBA00022448"/>
    </source>
</evidence>
<evidence type="ECO:0000256" key="5">
    <source>
        <dbReference type="ARBA" id="ARBA00022927"/>
    </source>
</evidence>
<dbReference type="InterPro" id="IPR048634">
    <property type="entry name" value="SecD_SecF_C"/>
</dbReference>
<comment type="subunit">
    <text evidence="9">Part of the protein translocation apparatus. Forms a complex with SecF.</text>
</comment>
<keyword evidence="4 9" id="KW-0812">Transmembrane</keyword>
<dbReference type="Gene3D" id="1.20.1640.10">
    <property type="entry name" value="Multidrug efflux transporter AcrB transmembrane domain"/>
    <property type="match status" value="1"/>
</dbReference>
<feature type="transmembrane region" description="Helical" evidence="9">
    <location>
        <begin position="12"/>
        <end position="35"/>
    </location>
</feature>
<evidence type="ECO:0000256" key="6">
    <source>
        <dbReference type="ARBA" id="ARBA00022989"/>
    </source>
</evidence>
<dbReference type="HAMAP" id="MF_01463_A">
    <property type="entry name" value="SecD_A"/>
    <property type="match status" value="1"/>
</dbReference>
<dbReference type="Pfam" id="PF02355">
    <property type="entry name" value="SecD_SecF_C"/>
    <property type="match status" value="1"/>
</dbReference>
<evidence type="ECO:0000256" key="4">
    <source>
        <dbReference type="ARBA" id="ARBA00022692"/>
    </source>
</evidence>
<accession>A0A9E7MYS2</accession>
<dbReference type="GO" id="GO:0065002">
    <property type="term" value="P:intracellular protein transmembrane transport"/>
    <property type="evidence" value="ECO:0007669"/>
    <property type="project" value="UniProtKB-UniRule"/>
</dbReference>
<feature type="transmembrane region" description="Helical" evidence="9">
    <location>
        <begin position="475"/>
        <end position="494"/>
    </location>
</feature>
<dbReference type="AlphaFoldDB" id="A0A9E7MYS2"/>
<comment type="function">
    <text evidence="9">Involved in protein export.</text>
</comment>
<name>A0A9E7MYS2_THEAG</name>
<reference evidence="11" key="2">
    <citation type="submission" date="2022-06" db="EMBL/GenBank/DDBJ databases">
        <authorList>
            <person name="Park Y.-J."/>
        </authorList>
    </citation>
    <scope>NUCLEOTIDE SEQUENCE</scope>
    <source>
        <strain evidence="11">TY</strain>
    </source>
</reference>